<dbReference type="InterPro" id="IPR018391">
    <property type="entry name" value="PQQ_b-propeller_rpt"/>
</dbReference>
<name>A0A382S0Q1_9ZZZZ</name>
<dbReference type="InterPro" id="IPR011047">
    <property type="entry name" value="Quinoprotein_ADH-like_sf"/>
</dbReference>
<dbReference type="InterPro" id="IPR002372">
    <property type="entry name" value="PQQ_rpt_dom"/>
</dbReference>
<evidence type="ECO:0000259" key="1">
    <source>
        <dbReference type="Pfam" id="PF01011"/>
    </source>
</evidence>
<dbReference type="SMART" id="SM00564">
    <property type="entry name" value="PQQ"/>
    <property type="match status" value="2"/>
</dbReference>
<dbReference type="Pfam" id="PF01011">
    <property type="entry name" value="PQQ"/>
    <property type="match status" value="1"/>
</dbReference>
<dbReference type="Gene3D" id="2.140.10.10">
    <property type="entry name" value="Quinoprotein alcohol dehydrogenase-like superfamily"/>
    <property type="match status" value="1"/>
</dbReference>
<gene>
    <name evidence="2" type="ORF">METZ01_LOCUS355996</name>
</gene>
<protein>
    <recommendedName>
        <fullName evidence="1">Pyrrolo-quinoline quinone repeat domain-containing protein</fullName>
    </recommendedName>
</protein>
<accession>A0A382S0Q1</accession>
<organism evidence="2">
    <name type="scientific">marine metagenome</name>
    <dbReference type="NCBI Taxonomy" id="408172"/>
    <lineage>
        <taxon>unclassified sequences</taxon>
        <taxon>metagenomes</taxon>
        <taxon>ecological metagenomes</taxon>
    </lineage>
</organism>
<reference evidence="2" key="1">
    <citation type="submission" date="2018-05" db="EMBL/GenBank/DDBJ databases">
        <authorList>
            <person name="Lanie J.A."/>
            <person name="Ng W.-L."/>
            <person name="Kazmierczak K.M."/>
            <person name="Andrzejewski T.M."/>
            <person name="Davidsen T.M."/>
            <person name="Wayne K.J."/>
            <person name="Tettelin H."/>
            <person name="Glass J.I."/>
            <person name="Rusch D."/>
            <person name="Podicherti R."/>
            <person name="Tsui H.-C.T."/>
            <person name="Winkler M.E."/>
        </authorList>
    </citation>
    <scope>NUCLEOTIDE SEQUENCE</scope>
</reference>
<dbReference type="SUPFAM" id="SSF50998">
    <property type="entry name" value="Quinoprotein alcohol dehydrogenase-like"/>
    <property type="match status" value="1"/>
</dbReference>
<dbReference type="EMBL" id="UINC01125365">
    <property type="protein sequence ID" value="SVD03142.1"/>
    <property type="molecule type" value="Genomic_DNA"/>
</dbReference>
<proteinExistence type="predicted"/>
<dbReference type="AlphaFoldDB" id="A0A382S0Q1"/>
<sequence>MYLSTWEGYATVFDSAPDEYTPGQLYTGSRNRSLVRGVPEPPAVGRGHINTWTKEVGSGAVLAVNPLTGENVWKWETYNVINSGVLTTATDLVFVGSREGYFQALDAHSGKLLWRAITGGNTLAAPITYDVNGQQLVSIASGHALFVFGLRH</sequence>
<evidence type="ECO:0000313" key="2">
    <source>
        <dbReference type="EMBL" id="SVD03142.1"/>
    </source>
</evidence>
<feature type="domain" description="Pyrrolo-quinoline quinone repeat" evidence="1">
    <location>
        <begin position="52"/>
        <end position="137"/>
    </location>
</feature>